<keyword evidence="2 5" id="KW-0436">Ligase</keyword>
<dbReference type="Pfam" id="PF00501">
    <property type="entry name" value="AMP-binding"/>
    <property type="match status" value="1"/>
</dbReference>
<dbReference type="InterPro" id="IPR025110">
    <property type="entry name" value="AMP-bd_C"/>
</dbReference>
<dbReference type="Pfam" id="PF13193">
    <property type="entry name" value="AMP-binding_C"/>
    <property type="match status" value="1"/>
</dbReference>
<proteinExistence type="inferred from homology"/>
<dbReference type="GO" id="GO:0016207">
    <property type="term" value="F:4-coumarate-CoA ligase activity"/>
    <property type="evidence" value="ECO:0007669"/>
    <property type="project" value="UniProtKB-EC"/>
</dbReference>
<dbReference type="InterPro" id="IPR045851">
    <property type="entry name" value="AMP-bd_C_sf"/>
</dbReference>
<dbReference type="InterPro" id="IPR000873">
    <property type="entry name" value="AMP-dep_synth/lig_dom"/>
</dbReference>
<dbReference type="PANTHER" id="PTHR24096:SF149">
    <property type="entry name" value="AMP-BINDING DOMAIN-CONTAINING PROTEIN-RELATED"/>
    <property type="match status" value="1"/>
</dbReference>
<evidence type="ECO:0000313" key="5">
    <source>
        <dbReference type="EMBL" id="AGU68027.1"/>
    </source>
</evidence>
<evidence type="ECO:0000256" key="1">
    <source>
        <dbReference type="ARBA" id="ARBA00006432"/>
    </source>
</evidence>
<evidence type="ECO:0000259" key="4">
    <source>
        <dbReference type="Pfam" id="PF13193"/>
    </source>
</evidence>
<dbReference type="AlphaFoldDB" id="T1YSY6"/>
<dbReference type="EC" id="6.2.1.12" evidence="5"/>
<accession>T1YSY6</accession>
<feature type="domain" description="AMP-dependent synthetase/ligase" evidence="3">
    <location>
        <begin position="104"/>
        <end position="504"/>
    </location>
</feature>
<dbReference type="Gene3D" id="3.40.50.12780">
    <property type="entry name" value="N-terminal domain of ligase-like"/>
    <property type="match status" value="1"/>
</dbReference>
<dbReference type="SUPFAM" id="SSF56801">
    <property type="entry name" value="Acetyl-CoA synthetase-like"/>
    <property type="match status" value="1"/>
</dbReference>
<evidence type="ECO:0000259" key="3">
    <source>
        <dbReference type="Pfam" id="PF00501"/>
    </source>
</evidence>
<feature type="domain" description="AMP-binding enzyme C-terminal" evidence="4">
    <location>
        <begin position="556"/>
        <end position="647"/>
    </location>
</feature>
<dbReference type="PANTHER" id="PTHR24096">
    <property type="entry name" value="LONG-CHAIN-FATTY-ACID--COA LIGASE"/>
    <property type="match status" value="1"/>
</dbReference>
<comment type="similarity">
    <text evidence="1">Belongs to the ATP-dependent AMP-binding enzyme family.</text>
</comment>
<dbReference type="InterPro" id="IPR020845">
    <property type="entry name" value="AMP-binding_CS"/>
</dbReference>
<name>T1YSY6_HERMU</name>
<evidence type="ECO:0000256" key="2">
    <source>
        <dbReference type="ARBA" id="ARBA00022598"/>
    </source>
</evidence>
<dbReference type="InterPro" id="IPR042099">
    <property type="entry name" value="ANL_N_sf"/>
</dbReference>
<dbReference type="EMBL" id="KF160224">
    <property type="protein sequence ID" value="AGU68027.1"/>
    <property type="molecule type" value="Genomic_DNA"/>
</dbReference>
<sequence length="670" mass="73216">MLSSRWVSPAAAGAMLRATRVLHAPGAPKKVVEIQTEANVRPAPVYVRVDAPPKPPGFAHRVTYQVNPDPSITTPMRVYQSMEPTLLPHIRMHTSVAEYMFGCWAQQDPAKTACVQLETGKSLTYGDLCRLGKRVASVLFTSCRIRKGDTVLLCMYDTIHFPPIAFGAMSIGATLSTTNVNMSETMMAHQIVASAAKVVITEKSRLTMVQRAVKRAKEETGTVVKVLLSDTMEKLRGEKVPDYYGGSTRSCRNDVVLVPFSAGTTGDPKGVQLSNASLNASIHQAVQTLALRHDDVQLSVLPFFHVTGFTLGMSAILAAGGTLVMQAHFDVRQYMEALSTYKVTVATVAPPIVAAILRHAEHTRQHSTTDSSDDKAAAGQQHPFPALRLLRSSGAPLTPRLWQDIQALFPDTDVGQLYGMTEMAALVVNTPLRPRDSPASVPIVKKKRRQDTTVAGVLVADTELRLVKVGEAQQSMRDTPSGHDAEEGAEGELWVSGPQRMLSYVDPLANKGIVVDGWYRTGDIGYIDNETGQLCITDRIRELIKYKGFYVSPAQVEVILRERPEVAGCVVVGVPDPLDASFEHPRALVVLAPGTIPADATDEEKAEHHARLAAMLIHHVESRAPPYKRLHGGVRFVDEIPQTISGKMKRRHIRKMEIDRLISDGIPARP</sequence>
<organism evidence="5">
    <name type="scientific">Herpetomonas muscarum</name>
    <dbReference type="NCBI Taxonomy" id="5718"/>
    <lineage>
        <taxon>Eukaryota</taxon>
        <taxon>Discoba</taxon>
        <taxon>Euglenozoa</taxon>
        <taxon>Kinetoplastea</taxon>
        <taxon>Metakinetoplastina</taxon>
        <taxon>Trypanosomatida</taxon>
        <taxon>Trypanosomatidae</taxon>
        <taxon>Herpetomonas</taxon>
    </lineage>
</organism>
<reference evidence="5" key="1">
    <citation type="journal article" date="2013" name="PLoS ONE">
        <title>Biosynthesis of vitamins and cofactors in bacterium-harbouring trypanosomatids depends on the symbiotic association as revealed by genomic analyses.</title>
        <authorList>
            <person name="Klein C.C."/>
            <person name="Alves J.M."/>
            <person name="Serrano M.G."/>
            <person name="Buck G.A."/>
            <person name="Vasconcelos A.T."/>
            <person name="Sagot M.F."/>
            <person name="Teixeira M.M."/>
            <person name="Camargo E.P."/>
            <person name="Motta M.C."/>
        </authorList>
    </citation>
    <scope>NUCLEOTIDE SEQUENCE</scope>
    <source>
        <strain evidence="5">TCC001E</strain>
    </source>
</reference>
<dbReference type="PROSITE" id="PS00455">
    <property type="entry name" value="AMP_BINDING"/>
    <property type="match status" value="1"/>
</dbReference>
<dbReference type="Gene3D" id="3.30.300.30">
    <property type="match status" value="1"/>
</dbReference>
<protein>
    <submittedName>
        <fullName evidence="5">4-coumarate--CoA ligase</fullName>
        <ecNumber evidence="5">6.2.1.12</ecNumber>
    </submittedName>
</protein>